<feature type="signal peptide" evidence="1">
    <location>
        <begin position="1"/>
        <end position="21"/>
    </location>
</feature>
<evidence type="ECO:0000313" key="2">
    <source>
        <dbReference type="EMBL" id="MAA12000.1"/>
    </source>
</evidence>
<sequence length="235" mass="26258">MKAIIPVALLVLVFLNTPSEGADVPDVQYTYDISRMVNLTKNAAELIERMTGSKLKNLTFTGGNRFIEEPPVTSEVRPLIYGDGCNETTGFHNPNCKELFNWEIDDGIVTPLNISVNVTVQVVSKGESKTLHLNLDGASNITWSPETEDQEDRIVRTAIVQQECRFSAETIFTGFIYYEVDPKHIRGDRPASDTVNVVFLENDKEGLEERGKSLVYNVTGKYRHQLICAGETVTQ</sequence>
<feature type="chain" id="PRO_5012149409" evidence="1">
    <location>
        <begin position="22"/>
        <end position="235"/>
    </location>
</feature>
<evidence type="ECO:0000256" key="1">
    <source>
        <dbReference type="SAM" id="SignalP"/>
    </source>
</evidence>
<name>A0A224YE03_9ACAR</name>
<accession>A0A224YE03</accession>
<organism evidence="2">
    <name type="scientific">Rhipicephalus zambeziensis</name>
    <dbReference type="NCBI Taxonomy" id="60191"/>
    <lineage>
        <taxon>Eukaryota</taxon>
        <taxon>Metazoa</taxon>
        <taxon>Ecdysozoa</taxon>
        <taxon>Arthropoda</taxon>
        <taxon>Chelicerata</taxon>
        <taxon>Arachnida</taxon>
        <taxon>Acari</taxon>
        <taxon>Parasitiformes</taxon>
        <taxon>Ixodida</taxon>
        <taxon>Ixodoidea</taxon>
        <taxon>Ixodidae</taxon>
        <taxon>Rhipicephalinae</taxon>
        <taxon>Rhipicephalus</taxon>
        <taxon>Rhipicephalus</taxon>
    </lineage>
</organism>
<protein>
    <submittedName>
        <fullName evidence="2">DA-P36 family member</fullName>
    </submittedName>
</protein>
<proteinExistence type="predicted"/>
<dbReference type="AlphaFoldDB" id="A0A224YE03"/>
<keyword evidence="1" id="KW-0732">Signal</keyword>
<reference evidence="2" key="1">
    <citation type="journal article" date="2017" name="Parasit. Vectors">
        <title>Sialotranscriptomics of Rhipicephalus zambeziensis reveals intricate expression profiles of secretory proteins and suggests tight temporal transcriptional regulation during blood-feeding.</title>
        <authorList>
            <person name="de Castro M.H."/>
            <person name="de Klerk D."/>
            <person name="Pienaar R."/>
            <person name="Rees D.J.G."/>
            <person name="Mans B.J."/>
        </authorList>
    </citation>
    <scope>NUCLEOTIDE SEQUENCE</scope>
    <source>
        <tissue evidence="2">Salivary glands</tissue>
    </source>
</reference>
<dbReference type="EMBL" id="GFPF01000854">
    <property type="protein sequence ID" value="MAA12000.1"/>
    <property type="molecule type" value="Transcribed_RNA"/>
</dbReference>